<dbReference type="STRING" id="1618574.UT24_C0029G0030"/>
<evidence type="ECO:0000259" key="2">
    <source>
        <dbReference type="Pfam" id="PF05709"/>
    </source>
</evidence>
<proteinExistence type="predicted"/>
<sequence>MAITFDAFSLQDSNYIITDTEYRTIPSREITLESIARKPGKKFLAEEFGERRIRLSGFIEGSSASDLITKIDDLHTNVTRKKIGTLSIDADRDIQTLVVLVAIAEPHYSQTIVPMSLEFVAAEPFYQGAQRVAVTAIAEGTASATITTTISGSVFTEPIITYTPKGGGSNTNIYRIDISYDQTGEEVTWSGGNHPLSNADSVAFDYSNQIITEGNSEIEASGVFARFEPGSTNLTVTYYSTSTSSTTTSTSSTTRSTSTTHTGTTTSTTRSTSTSTTTTLASPTITITYRPRYL</sequence>
<organism evidence="3 4">
    <name type="scientific">Candidatus Woesebacteria bacterium GW2011_GWB1_39_12</name>
    <dbReference type="NCBI Taxonomy" id="1618574"/>
    <lineage>
        <taxon>Bacteria</taxon>
        <taxon>Candidatus Woeseibacteriota</taxon>
    </lineage>
</organism>
<dbReference type="Gene3D" id="2.40.30.200">
    <property type="match status" value="1"/>
</dbReference>
<dbReference type="InterPro" id="IPR008841">
    <property type="entry name" value="Siphovirus-type_tail_N"/>
</dbReference>
<feature type="domain" description="Siphovirus-type tail component RIFT-related" evidence="2">
    <location>
        <begin position="29"/>
        <end position="120"/>
    </location>
</feature>
<dbReference type="EMBL" id="LBWB01000029">
    <property type="protein sequence ID" value="KKQ99018.1"/>
    <property type="molecule type" value="Genomic_DNA"/>
</dbReference>
<protein>
    <recommendedName>
        <fullName evidence="2">Siphovirus-type tail component RIFT-related domain-containing protein</fullName>
    </recommendedName>
</protein>
<comment type="caution">
    <text evidence="3">The sequence shown here is derived from an EMBL/GenBank/DDBJ whole genome shotgun (WGS) entry which is preliminary data.</text>
</comment>
<evidence type="ECO:0000313" key="4">
    <source>
        <dbReference type="Proteomes" id="UP000033881"/>
    </source>
</evidence>
<dbReference type="AlphaFoldDB" id="A0A0G0M4A1"/>
<name>A0A0G0M4A1_9BACT</name>
<dbReference type="Pfam" id="PF05709">
    <property type="entry name" value="Sipho_tail"/>
    <property type="match status" value="1"/>
</dbReference>
<dbReference type="Proteomes" id="UP000033881">
    <property type="component" value="Unassembled WGS sequence"/>
</dbReference>
<accession>A0A0G0M4A1</accession>
<reference evidence="3 4" key="1">
    <citation type="journal article" date="2015" name="Nature">
        <title>rRNA introns, odd ribosomes, and small enigmatic genomes across a large radiation of phyla.</title>
        <authorList>
            <person name="Brown C.T."/>
            <person name="Hug L.A."/>
            <person name="Thomas B.C."/>
            <person name="Sharon I."/>
            <person name="Castelle C.J."/>
            <person name="Singh A."/>
            <person name="Wilkins M.J."/>
            <person name="Williams K.H."/>
            <person name="Banfield J.F."/>
        </authorList>
    </citation>
    <scope>NUCLEOTIDE SEQUENCE [LARGE SCALE GENOMIC DNA]</scope>
</reference>
<evidence type="ECO:0000313" key="3">
    <source>
        <dbReference type="EMBL" id="KKQ99018.1"/>
    </source>
</evidence>
<feature type="region of interest" description="Disordered" evidence="1">
    <location>
        <begin position="242"/>
        <end position="282"/>
    </location>
</feature>
<gene>
    <name evidence="3" type="ORF">UT24_C0029G0030</name>
</gene>
<evidence type="ECO:0000256" key="1">
    <source>
        <dbReference type="SAM" id="MobiDB-lite"/>
    </source>
</evidence>